<feature type="compositionally biased region" description="Acidic residues" evidence="1">
    <location>
        <begin position="544"/>
        <end position="553"/>
    </location>
</feature>
<feature type="region of interest" description="Disordered" evidence="1">
    <location>
        <begin position="361"/>
        <end position="395"/>
    </location>
</feature>
<keyword evidence="3" id="KW-1185">Reference proteome</keyword>
<name>A0A4Y2V086_ARAVE</name>
<dbReference type="AlphaFoldDB" id="A0A4Y2V086"/>
<evidence type="ECO:0000313" key="2">
    <source>
        <dbReference type="EMBL" id="GBO17167.1"/>
    </source>
</evidence>
<sequence length="553" mass="62219">DSSESDPESLSQVTVGCNRKSVKRTANSGKDIARIKRKHPRRHSNDSSDDEPPKQLSRRSPHSSPQILPGESGRSFQNPLVSASDITHSDPQILPGGGSGRIFQNPFSTVSDISSNFLENPQLYECEPRRLPSDYEELLSSYPQLISSNEVLFSENTPENLYLFEFPCYSTENYSVIEDPTIIDTSASDPLNDLISFRNLEQSVHVIHNTDNLLQDQPNSLDNSDASRRKKSSFKPSYIFRNLLHAPKNNEVEEFSCERRIFQPNFPIDVLSENEHIFKDIRNVFESEGKLKDSTGQTETWSVHQTVDKDVFQNPSDQGNQNCYDWHKFLERWEGMHIISGSTSEAQHHELKTIEEEPKVCLPESSTSKARKRKKSSSNCSPSVPFNGQTKKRPCIAESPETIASSCKSSSSDEEHGSNRKFVLPSFEKDMEITVHPVSSDISEANTSSKLEKFMKNTKIKLLQDDQIPPFVEKFISFDPESLPNRTNGSSLSNDSYEILQLDTKGIINLLKNQIHVEENICSGTNSSDEIEELTGGVDGDPSVFDDDEKMSS</sequence>
<evidence type="ECO:0000256" key="1">
    <source>
        <dbReference type="SAM" id="MobiDB-lite"/>
    </source>
</evidence>
<accession>A0A4Y2V086</accession>
<reference evidence="2 3" key="1">
    <citation type="journal article" date="2019" name="Sci. Rep.">
        <title>Orb-weaving spider Araneus ventricosus genome elucidates the spidroin gene catalogue.</title>
        <authorList>
            <person name="Kono N."/>
            <person name="Nakamura H."/>
            <person name="Ohtoshi R."/>
            <person name="Moran D.A.P."/>
            <person name="Shinohara A."/>
            <person name="Yoshida Y."/>
            <person name="Fujiwara M."/>
            <person name="Mori M."/>
            <person name="Tomita M."/>
            <person name="Arakawa K."/>
        </authorList>
    </citation>
    <scope>NUCLEOTIDE SEQUENCE [LARGE SCALE GENOMIC DNA]</scope>
</reference>
<feature type="region of interest" description="Disordered" evidence="1">
    <location>
        <begin position="525"/>
        <end position="553"/>
    </location>
</feature>
<gene>
    <name evidence="2" type="ORF">AVEN_270035_1</name>
</gene>
<feature type="non-terminal residue" evidence="2">
    <location>
        <position position="1"/>
    </location>
</feature>
<protein>
    <submittedName>
        <fullName evidence="2">Uncharacterized protein</fullName>
    </submittedName>
</protein>
<comment type="caution">
    <text evidence="2">The sequence shown here is derived from an EMBL/GenBank/DDBJ whole genome shotgun (WGS) entry which is preliminary data.</text>
</comment>
<proteinExistence type="predicted"/>
<dbReference type="OrthoDB" id="10637923at2759"/>
<dbReference type="EMBL" id="BGPR01040962">
    <property type="protein sequence ID" value="GBO17167.1"/>
    <property type="molecule type" value="Genomic_DNA"/>
</dbReference>
<feature type="compositionally biased region" description="Polar residues" evidence="1">
    <location>
        <begin position="74"/>
        <end position="90"/>
    </location>
</feature>
<evidence type="ECO:0000313" key="3">
    <source>
        <dbReference type="Proteomes" id="UP000499080"/>
    </source>
</evidence>
<dbReference type="Proteomes" id="UP000499080">
    <property type="component" value="Unassembled WGS sequence"/>
</dbReference>
<feature type="region of interest" description="Disordered" evidence="1">
    <location>
        <begin position="1"/>
        <end position="100"/>
    </location>
</feature>
<organism evidence="2 3">
    <name type="scientific">Araneus ventricosus</name>
    <name type="common">Orbweaver spider</name>
    <name type="synonym">Epeira ventricosa</name>
    <dbReference type="NCBI Taxonomy" id="182803"/>
    <lineage>
        <taxon>Eukaryota</taxon>
        <taxon>Metazoa</taxon>
        <taxon>Ecdysozoa</taxon>
        <taxon>Arthropoda</taxon>
        <taxon>Chelicerata</taxon>
        <taxon>Arachnida</taxon>
        <taxon>Araneae</taxon>
        <taxon>Araneomorphae</taxon>
        <taxon>Entelegynae</taxon>
        <taxon>Araneoidea</taxon>
        <taxon>Araneidae</taxon>
        <taxon>Araneus</taxon>
    </lineage>
</organism>